<dbReference type="InterPro" id="IPR027417">
    <property type="entry name" value="P-loop_NTPase"/>
</dbReference>
<reference evidence="2" key="1">
    <citation type="submission" date="2010-08" db="EMBL/GenBank/DDBJ databases">
        <authorList>
            <consortium name="Caenorhabditis japonica Sequencing Consortium"/>
            <person name="Wilson R.K."/>
        </authorList>
    </citation>
    <scope>NUCLEOTIDE SEQUENCE [LARGE SCALE GENOMIC DNA]</scope>
    <source>
        <strain evidence="2">DF5081</strain>
    </source>
</reference>
<keyword evidence="2" id="KW-1185">Reference proteome</keyword>
<name>A0A8R1E4J2_CAEJA</name>
<dbReference type="Proteomes" id="UP000005237">
    <property type="component" value="Unassembled WGS sequence"/>
</dbReference>
<accession>A0A8R1E4J2</accession>
<organism evidence="1 2">
    <name type="scientific">Caenorhabditis japonica</name>
    <dbReference type="NCBI Taxonomy" id="281687"/>
    <lineage>
        <taxon>Eukaryota</taxon>
        <taxon>Metazoa</taxon>
        <taxon>Ecdysozoa</taxon>
        <taxon>Nematoda</taxon>
        <taxon>Chromadorea</taxon>
        <taxon>Rhabditida</taxon>
        <taxon>Rhabditina</taxon>
        <taxon>Rhabditomorpha</taxon>
        <taxon>Rhabditoidea</taxon>
        <taxon>Rhabditidae</taxon>
        <taxon>Peloderinae</taxon>
        <taxon>Caenorhabditis</taxon>
    </lineage>
</organism>
<dbReference type="Gene3D" id="3.40.50.300">
    <property type="entry name" value="P-loop containing nucleotide triphosphate hydrolases"/>
    <property type="match status" value="1"/>
</dbReference>
<sequence length="93" mass="10398">MSQSVCTLSELDVSGVYRQIIIDSIEIAVQVLQDHRASLTIIPPDTAIFSGTLRFNLDRRRPNMAYAELAHLKKFVAELPDGLMHMISEAVDN</sequence>
<dbReference type="EnsemblMetazoa" id="CJA20908.1">
    <property type="protein sequence ID" value="CJA20908.1"/>
    <property type="gene ID" value="WBGene00176480"/>
</dbReference>
<reference evidence="1" key="2">
    <citation type="submission" date="2022-06" db="UniProtKB">
        <authorList>
            <consortium name="EnsemblMetazoa"/>
        </authorList>
    </citation>
    <scope>IDENTIFICATION</scope>
    <source>
        <strain evidence="1">DF5081</strain>
    </source>
</reference>
<proteinExistence type="predicted"/>
<dbReference type="AlphaFoldDB" id="A0A8R1E4J2"/>
<protein>
    <submittedName>
        <fullName evidence="1">Uncharacterized protein</fullName>
    </submittedName>
</protein>
<evidence type="ECO:0000313" key="2">
    <source>
        <dbReference type="Proteomes" id="UP000005237"/>
    </source>
</evidence>
<evidence type="ECO:0000313" key="1">
    <source>
        <dbReference type="EnsemblMetazoa" id="CJA20908.1"/>
    </source>
</evidence>